<accession>A0A4C1WY61</accession>
<dbReference type="Proteomes" id="UP000299102">
    <property type="component" value="Unassembled WGS sequence"/>
</dbReference>
<evidence type="ECO:0000313" key="2">
    <source>
        <dbReference type="EMBL" id="GBP55843.1"/>
    </source>
</evidence>
<reference evidence="2 3" key="1">
    <citation type="journal article" date="2019" name="Commun. Biol.">
        <title>The bagworm genome reveals a unique fibroin gene that provides high tensile strength.</title>
        <authorList>
            <person name="Kono N."/>
            <person name="Nakamura H."/>
            <person name="Ohtoshi R."/>
            <person name="Tomita M."/>
            <person name="Numata K."/>
            <person name="Arakawa K."/>
        </authorList>
    </citation>
    <scope>NUCLEOTIDE SEQUENCE [LARGE SCALE GENOMIC DNA]</scope>
</reference>
<protein>
    <submittedName>
        <fullName evidence="2">Uncharacterized protein</fullName>
    </submittedName>
</protein>
<evidence type="ECO:0000256" key="1">
    <source>
        <dbReference type="SAM" id="MobiDB-lite"/>
    </source>
</evidence>
<dbReference type="AlphaFoldDB" id="A0A4C1WY61"/>
<gene>
    <name evidence="2" type="ORF">EVAR_38440_1</name>
</gene>
<organism evidence="2 3">
    <name type="scientific">Eumeta variegata</name>
    <name type="common">Bagworm moth</name>
    <name type="synonym">Eumeta japonica</name>
    <dbReference type="NCBI Taxonomy" id="151549"/>
    <lineage>
        <taxon>Eukaryota</taxon>
        <taxon>Metazoa</taxon>
        <taxon>Ecdysozoa</taxon>
        <taxon>Arthropoda</taxon>
        <taxon>Hexapoda</taxon>
        <taxon>Insecta</taxon>
        <taxon>Pterygota</taxon>
        <taxon>Neoptera</taxon>
        <taxon>Endopterygota</taxon>
        <taxon>Lepidoptera</taxon>
        <taxon>Glossata</taxon>
        <taxon>Ditrysia</taxon>
        <taxon>Tineoidea</taxon>
        <taxon>Psychidae</taxon>
        <taxon>Oiketicinae</taxon>
        <taxon>Eumeta</taxon>
    </lineage>
</organism>
<sequence>MPEWKGRVPLTRSHSPRRARRRPADPPPARQQSAVSERWSSARDDPSARVHRYFTQRNVRLCRGPQTESPESGGAPRLYRCSQLRKAAQMNRSDSRRFVNIVTAHLFRCPGEALNVMTPSPYIRGRPKAAAWLAAAADCLRAAILIGYKISRTRCRLLAR</sequence>
<dbReference type="EMBL" id="BGZK01000679">
    <property type="protein sequence ID" value="GBP55843.1"/>
    <property type="molecule type" value="Genomic_DNA"/>
</dbReference>
<comment type="caution">
    <text evidence="2">The sequence shown here is derived from an EMBL/GenBank/DDBJ whole genome shotgun (WGS) entry which is preliminary data.</text>
</comment>
<name>A0A4C1WY61_EUMVA</name>
<keyword evidence="3" id="KW-1185">Reference proteome</keyword>
<feature type="region of interest" description="Disordered" evidence="1">
    <location>
        <begin position="1"/>
        <end position="47"/>
    </location>
</feature>
<proteinExistence type="predicted"/>
<evidence type="ECO:0000313" key="3">
    <source>
        <dbReference type="Proteomes" id="UP000299102"/>
    </source>
</evidence>